<dbReference type="SUPFAM" id="SSF158446">
    <property type="entry name" value="IVS-encoded protein-like"/>
    <property type="match status" value="1"/>
</dbReference>
<accession>A0A0L6JNG4</accession>
<dbReference type="Pfam" id="PF05635">
    <property type="entry name" value="23S_rRNA_IVP"/>
    <property type="match status" value="1"/>
</dbReference>
<name>A0A0L6JNG4_9FIRM</name>
<dbReference type="NCBIfam" id="TIGR02436">
    <property type="entry name" value="four helix bundle protein"/>
    <property type="match status" value="1"/>
</dbReference>
<dbReference type="InterPro" id="IPR036583">
    <property type="entry name" value="23S_rRNA_IVS_sf"/>
</dbReference>
<dbReference type="EMBL" id="LGTC01000001">
    <property type="protein sequence ID" value="KNY27361.1"/>
    <property type="molecule type" value="Genomic_DNA"/>
</dbReference>
<reference evidence="2" key="1">
    <citation type="submission" date="2015-07" db="EMBL/GenBank/DDBJ databases">
        <title>Near-Complete Genome Sequence of the Cellulolytic Bacterium Bacteroides (Pseudobacteroides) cellulosolvens ATCC 35603.</title>
        <authorList>
            <person name="Dassa B."/>
            <person name="Utturkar S.M."/>
            <person name="Klingeman D.M."/>
            <person name="Hurt R.A."/>
            <person name="Keller M."/>
            <person name="Xu J."/>
            <person name="Reddy Y.H.K."/>
            <person name="Borovok I."/>
            <person name="Grinberg I.R."/>
            <person name="Lamed R."/>
            <person name="Zhivin O."/>
            <person name="Bayer E.A."/>
            <person name="Brown S.D."/>
        </authorList>
    </citation>
    <scope>NUCLEOTIDE SEQUENCE [LARGE SCALE GENOMIC DNA]</scope>
    <source>
        <strain evidence="2">DSM 2933</strain>
    </source>
</reference>
<comment type="caution">
    <text evidence="1">The sequence shown here is derived from an EMBL/GenBank/DDBJ whole genome shotgun (WGS) entry which is preliminary data.</text>
</comment>
<proteinExistence type="predicted"/>
<dbReference type="OrthoDB" id="160990at2"/>
<dbReference type="Gene3D" id="1.20.1440.60">
    <property type="entry name" value="23S rRNA-intervening sequence"/>
    <property type="match status" value="1"/>
</dbReference>
<evidence type="ECO:0000313" key="1">
    <source>
        <dbReference type="EMBL" id="KNY27361.1"/>
    </source>
</evidence>
<evidence type="ECO:0000313" key="2">
    <source>
        <dbReference type="Proteomes" id="UP000036923"/>
    </source>
</evidence>
<dbReference type="InterPro" id="IPR012657">
    <property type="entry name" value="23S_rRNA-intervening_sequence"/>
</dbReference>
<keyword evidence="2" id="KW-1185">Reference proteome</keyword>
<dbReference type="STRING" id="398512.Bccel_2632"/>
<gene>
    <name evidence="1" type="ORF">Bccel_2632</name>
</gene>
<organism evidence="1 2">
    <name type="scientific">Pseudobacteroides cellulosolvens ATCC 35603 = DSM 2933</name>
    <dbReference type="NCBI Taxonomy" id="398512"/>
    <lineage>
        <taxon>Bacteria</taxon>
        <taxon>Bacillati</taxon>
        <taxon>Bacillota</taxon>
        <taxon>Clostridia</taxon>
        <taxon>Eubacteriales</taxon>
        <taxon>Oscillospiraceae</taxon>
        <taxon>Pseudobacteroides</taxon>
    </lineage>
</organism>
<protein>
    <submittedName>
        <fullName evidence="1">CHP02436-containing protein</fullName>
    </submittedName>
</protein>
<sequence length="86" mass="9961">MSQSQHLIKDFTKLTLWQKANEVEQQIFNITKRFPKVEQYRLVDQLVRCSRGVSANISEGVCVITKGRAIYHLDLQVVQMSRPVTI</sequence>
<dbReference type="Proteomes" id="UP000036923">
    <property type="component" value="Unassembled WGS sequence"/>
</dbReference>
<dbReference type="AlphaFoldDB" id="A0A0L6JNG4"/>